<reference evidence="2" key="1">
    <citation type="journal article" date="2014" name="Front. Microbiol.">
        <title>High frequency of phylogenetically diverse reductive dehalogenase-homologous genes in deep subseafloor sedimentary metagenomes.</title>
        <authorList>
            <person name="Kawai M."/>
            <person name="Futagami T."/>
            <person name="Toyoda A."/>
            <person name="Takaki Y."/>
            <person name="Nishi S."/>
            <person name="Hori S."/>
            <person name="Arai W."/>
            <person name="Tsubouchi T."/>
            <person name="Morono Y."/>
            <person name="Uchiyama I."/>
            <person name="Ito T."/>
            <person name="Fujiyama A."/>
            <person name="Inagaki F."/>
            <person name="Takami H."/>
        </authorList>
    </citation>
    <scope>NUCLEOTIDE SEQUENCE</scope>
    <source>
        <strain evidence="2">Expedition CK06-06</strain>
    </source>
</reference>
<accession>X1B3J2</accession>
<dbReference type="SUPFAM" id="SSF47240">
    <property type="entry name" value="Ferritin-like"/>
    <property type="match status" value="1"/>
</dbReference>
<proteinExistence type="predicted"/>
<dbReference type="Gene3D" id="1.20.1260.10">
    <property type="match status" value="1"/>
</dbReference>
<dbReference type="PROSITE" id="PS50905">
    <property type="entry name" value="FERRITIN_LIKE"/>
    <property type="match status" value="1"/>
</dbReference>
<feature type="domain" description="Ferritin-like diiron" evidence="1">
    <location>
        <begin position="1"/>
        <end position="48"/>
    </location>
</feature>
<organism evidence="2">
    <name type="scientific">marine sediment metagenome</name>
    <dbReference type="NCBI Taxonomy" id="412755"/>
    <lineage>
        <taxon>unclassified sequences</taxon>
        <taxon>metagenomes</taxon>
        <taxon>ecological metagenomes</taxon>
    </lineage>
</organism>
<dbReference type="InterPro" id="IPR009040">
    <property type="entry name" value="Ferritin-like_diiron"/>
</dbReference>
<dbReference type="GO" id="GO:0008199">
    <property type="term" value="F:ferric iron binding"/>
    <property type="evidence" value="ECO:0007669"/>
    <property type="project" value="InterPro"/>
</dbReference>
<dbReference type="EMBL" id="BART01027064">
    <property type="protein sequence ID" value="GAG90314.1"/>
    <property type="molecule type" value="Genomic_DNA"/>
</dbReference>
<dbReference type="InterPro" id="IPR009078">
    <property type="entry name" value="Ferritin-like_SF"/>
</dbReference>
<dbReference type="Pfam" id="PF00210">
    <property type="entry name" value="Ferritin"/>
    <property type="match status" value="1"/>
</dbReference>
<name>X1B3J2_9ZZZZ</name>
<dbReference type="AlphaFoldDB" id="X1B3J2"/>
<evidence type="ECO:0000259" key="1">
    <source>
        <dbReference type="PROSITE" id="PS50905"/>
    </source>
</evidence>
<evidence type="ECO:0000313" key="2">
    <source>
        <dbReference type="EMBL" id="GAG90314.1"/>
    </source>
</evidence>
<gene>
    <name evidence="2" type="ORF">S01H4_48081</name>
</gene>
<comment type="caution">
    <text evidence="2">The sequence shown here is derived from an EMBL/GenBank/DDBJ whole genome shotgun (WGS) entry which is preliminary data.</text>
</comment>
<feature type="non-terminal residue" evidence="2">
    <location>
        <position position="1"/>
    </location>
</feature>
<protein>
    <recommendedName>
        <fullName evidence="1">Ferritin-like diiron domain-containing protein</fullName>
    </recommendedName>
</protein>
<dbReference type="InterPro" id="IPR012347">
    <property type="entry name" value="Ferritin-like"/>
</dbReference>
<dbReference type="InterPro" id="IPR008331">
    <property type="entry name" value="Ferritin_DPS_dom"/>
</dbReference>
<sequence length="74" mass="8173">TGLINELVELALAEHDHATNIFLQWFVSEQVEEEESVTGVLEQLKLMGEAKGGLFMIDRELAKRSPGNTSGESE</sequence>